<reference evidence="1" key="1">
    <citation type="submission" date="2022-04" db="EMBL/GenBank/DDBJ databases">
        <title>Genome of the entomopathogenic fungus Entomophthora muscae.</title>
        <authorList>
            <person name="Elya C."/>
            <person name="Lovett B.R."/>
            <person name="Lee E."/>
            <person name="Macias A.M."/>
            <person name="Hajek A.E."/>
            <person name="De Bivort B.L."/>
            <person name="Kasson M.T."/>
            <person name="De Fine Licht H.H."/>
            <person name="Stajich J.E."/>
        </authorList>
    </citation>
    <scope>NUCLEOTIDE SEQUENCE</scope>
    <source>
        <strain evidence="1">Berkeley</strain>
    </source>
</reference>
<name>A0ACC2TNY2_9FUNG</name>
<organism evidence="1 2">
    <name type="scientific">Entomophthora muscae</name>
    <dbReference type="NCBI Taxonomy" id="34485"/>
    <lineage>
        <taxon>Eukaryota</taxon>
        <taxon>Fungi</taxon>
        <taxon>Fungi incertae sedis</taxon>
        <taxon>Zoopagomycota</taxon>
        <taxon>Entomophthoromycotina</taxon>
        <taxon>Entomophthoromycetes</taxon>
        <taxon>Entomophthorales</taxon>
        <taxon>Entomophthoraceae</taxon>
        <taxon>Entomophthora</taxon>
    </lineage>
</organism>
<keyword evidence="2" id="KW-1185">Reference proteome</keyword>
<accession>A0ACC2TNY2</accession>
<evidence type="ECO:0000313" key="1">
    <source>
        <dbReference type="EMBL" id="KAJ9076200.1"/>
    </source>
</evidence>
<gene>
    <name evidence="1" type="ORF">DSO57_1028510</name>
</gene>
<protein>
    <submittedName>
        <fullName evidence="1">Uncharacterized protein</fullName>
    </submittedName>
</protein>
<sequence length="375" mass="40605">MGVCPILWGTLADIYGRRKLMIVASIIFVCASAACGFASDIWLLISLRILQALGASASIVIGIGVIADIYPREERGSAMGLFMIGPLLGPVLGPPLGGLITHYLTWHAVFWVITALGIVSLISILFLLPETLSQRKPSPLRCTNTFPFFEKSGKFPNPFASLSFLLYVKIILPTFYTCIILMLYFYIGISQSHNLKPYTLSQLQLGLSYLPLGLADIIGSYLGGRISDISFKFVKTRHEECPSEARLALLPLGIILISCGVVLLAFLLDEQCSIIVVLGVLMVVCVIMAVSFGLIGCYIMDAFPKHAASTSAACNLLRSLSCGVSVSFSSLLSSCFSAKQIFLSFSILQLFGFVVLAILIPLRRSLKQGDSIANN</sequence>
<dbReference type="Proteomes" id="UP001165960">
    <property type="component" value="Unassembled WGS sequence"/>
</dbReference>
<evidence type="ECO:0000313" key="2">
    <source>
        <dbReference type="Proteomes" id="UP001165960"/>
    </source>
</evidence>
<dbReference type="EMBL" id="QTSX02002311">
    <property type="protein sequence ID" value="KAJ9076200.1"/>
    <property type="molecule type" value="Genomic_DNA"/>
</dbReference>
<comment type="caution">
    <text evidence="1">The sequence shown here is derived from an EMBL/GenBank/DDBJ whole genome shotgun (WGS) entry which is preliminary data.</text>
</comment>
<proteinExistence type="predicted"/>